<dbReference type="InterPro" id="IPR038212">
    <property type="entry name" value="TF_EnY2_sf"/>
</dbReference>
<evidence type="ECO:0000313" key="2">
    <source>
        <dbReference type="EMBL" id="OJJ65234.1"/>
    </source>
</evidence>
<dbReference type="VEuPathDB" id="FungiDB:ASPSYDRAFT_85206"/>
<feature type="region of interest" description="Disordered" evidence="1">
    <location>
        <begin position="84"/>
        <end position="106"/>
    </location>
</feature>
<dbReference type="RefSeq" id="XP_040709040.1">
    <property type="nucleotide sequence ID" value="XM_040851489.1"/>
</dbReference>
<protein>
    <submittedName>
        <fullName evidence="2">Uncharacterized protein</fullName>
    </submittedName>
</protein>
<dbReference type="Proteomes" id="UP000184356">
    <property type="component" value="Unassembled WGS sequence"/>
</dbReference>
<keyword evidence="3" id="KW-1185">Reference proteome</keyword>
<dbReference type="AlphaFoldDB" id="A0A1L9U0L3"/>
<feature type="region of interest" description="Disordered" evidence="1">
    <location>
        <begin position="141"/>
        <end position="199"/>
    </location>
</feature>
<name>A0A1L9U0L3_9EURO</name>
<dbReference type="Gene3D" id="1.10.246.140">
    <property type="match status" value="1"/>
</dbReference>
<sequence length="199" mass="21121">MPPSPSNLPQPTPSDLESDLLNHLATTHALEDLHTTLLSTLQRLGWTEKIRRLSTELLRANRCERFDDVVEAVVASAQGRSHPFLVDSETQNNSNSSNGDVDGGSGFSFENADARIPSVVVEQGVRAIKDVLREVVILEDDGEGTGSSGTGGSNIAVEVGGEGTAPTTGSKRQEDKSVNGDTSPTKKGDKKTKQGKQAK</sequence>
<reference evidence="3" key="1">
    <citation type="journal article" date="2017" name="Genome Biol.">
        <title>Comparative genomics reveals high biological diversity and specific adaptations in the industrially and medically important fungal genus Aspergillus.</title>
        <authorList>
            <person name="de Vries R.P."/>
            <person name="Riley R."/>
            <person name="Wiebenga A."/>
            <person name="Aguilar-Osorio G."/>
            <person name="Amillis S."/>
            <person name="Uchima C.A."/>
            <person name="Anderluh G."/>
            <person name="Asadollahi M."/>
            <person name="Askin M."/>
            <person name="Barry K."/>
            <person name="Battaglia E."/>
            <person name="Bayram O."/>
            <person name="Benocci T."/>
            <person name="Braus-Stromeyer S.A."/>
            <person name="Caldana C."/>
            <person name="Canovas D."/>
            <person name="Cerqueira G.C."/>
            <person name="Chen F."/>
            <person name="Chen W."/>
            <person name="Choi C."/>
            <person name="Clum A."/>
            <person name="Dos Santos R.A."/>
            <person name="Damasio A.R."/>
            <person name="Diallinas G."/>
            <person name="Emri T."/>
            <person name="Fekete E."/>
            <person name="Flipphi M."/>
            <person name="Freyberg S."/>
            <person name="Gallo A."/>
            <person name="Gournas C."/>
            <person name="Habgood R."/>
            <person name="Hainaut M."/>
            <person name="Harispe M.L."/>
            <person name="Henrissat B."/>
            <person name="Hilden K.S."/>
            <person name="Hope R."/>
            <person name="Hossain A."/>
            <person name="Karabika E."/>
            <person name="Karaffa L."/>
            <person name="Karanyi Z."/>
            <person name="Krasevec N."/>
            <person name="Kuo A."/>
            <person name="Kusch H."/>
            <person name="LaButti K."/>
            <person name="Lagendijk E.L."/>
            <person name="Lapidus A."/>
            <person name="Levasseur A."/>
            <person name="Lindquist E."/>
            <person name="Lipzen A."/>
            <person name="Logrieco A.F."/>
            <person name="MacCabe A."/>
            <person name="Maekelae M.R."/>
            <person name="Malavazi I."/>
            <person name="Melin P."/>
            <person name="Meyer V."/>
            <person name="Mielnichuk N."/>
            <person name="Miskei M."/>
            <person name="Molnar A.P."/>
            <person name="Mule G."/>
            <person name="Ngan C.Y."/>
            <person name="Orejas M."/>
            <person name="Orosz E."/>
            <person name="Ouedraogo J.P."/>
            <person name="Overkamp K.M."/>
            <person name="Park H.-S."/>
            <person name="Perrone G."/>
            <person name="Piumi F."/>
            <person name="Punt P.J."/>
            <person name="Ram A.F."/>
            <person name="Ramon A."/>
            <person name="Rauscher S."/>
            <person name="Record E."/>
            <person name="Riano-Pachon D.M."/>
            <person name="Robert V."/>
            <person name="Roehrig J."/>
            <person name="Ruller R."/>
            <person name="Salamov A."/>
            <person name="Salih N.S."/>
            <person name="Samson R.A."/>
            <person name="Sandor E."/>
            <person name="Sanguinetti M."/>
            <person name="Schuetze T."/>
            <person name="Sepcic K."/>
            <person name="Shelest E."/>
            <person name="Sherlock G."/>
            <person name="Sophianopoulou V."/>
            <person name="Squina F.M."/>
            <person name="Sun H."/>
            <person name="Susca A."/>
            <person name="Todd R.B."/>
            <person name="Tsang A."/>
            <person name="Unkles S.E."/>
            <person name="van de Wiele N."/>
            <person name="van Rossen-Uffink D."/>
            <person name="Oliveira J.V."/>
            <person name="Vesth T.C."/>
            <person name="Visser J."/>
            <person name="Yu J.-H."/>
            <person name="Zhou M."/>
            <person name="Andersen M.R."/>
            <person name="Archer D.B."/>
            <person name="Baker S.E."/>
            <person name="Benoit I."/>
            <person name="Brakhage A.A."/>
            <person name="Braus G.H."/>
            <person name="Fischer R."/>
            <person name="Frisvad J.C."/>
            <person name="Goldman G.H."/>
            <person name="Houbraken J."/>
            <person name="Oakley B."/>
            <person name="Pocsi I."/>
            <person name="Scazzocchio C."/>
            <person name="Seiboth B."/>
            <person name="vanKuyk P.A."/>
            <person name="Wortman J."/>
            <person name="Dyer P.S."/>
            <person name="Grigoriev I.V."/>
        </authorList>
    </citation>
    <scope>NUCLEOTIDE SEQUENCE [LARGE SCALE GENOMIC DNA]</scope>
    <source>
        <strain evidence="3">CBS 593.65</strain>
    </source>
</reference>
<organism evidence="2 3">
    <name type="scientific">Aspergillus sydowii CBS 593.65</name>
    <dbReference type="NCBI Taxonomy" id="1036612"/>
    <lineage>
        <taxon>Eukaryota</taxon>
        <taxon>Fungi</taxon>
        <taxon>Dikarya</taxon>
        <taxon>Ascomycota</taxon>
        <taxon>Pezizomycotina</taxon>
        <taxon>Eurotiomycetes</taxon>
        <taxon>Eurotiomycetidae</taxon>
        <taxon>Eurotiales</taxon>
        <taxon>Aspergillaceae</taxon>
        <taxon>Aspergillus</taxon>
        <taxon>Aspergillus subgen. Nidulantes</taxon>
    </lineage>
</organism>
<dbReference type="STRING" id="1036612.A0A1L9U0L3"/>
<dbReference type="OrthoDB" id="5355007at2759"/>
<feature type="compositionally biased region" description="Basic residues" evidence="1">
    <location>
        <begin position="188"/>
        <end position="199"/>
    </location>
</feature>
<proteinExistence type="predicted"/>
<evidence type="ECO:0000313" key="3">
    <source>
        <dbReference type="Proteomes" id="UP000184356"/>
    </source>
</evidence>
<evidence type="ECO:0000256" key="1">
    <source>
        <dbReference type="SAM" id="MobiDB-lite"/>
    </source>
</evidence>
<dbReference type="EMBL" id="KV878582">
    <property type="protein sequence ID" value="OJJ65234.1"/>
    <property type="molecule type" value="Genomic_DNA"/>
</dbReference>
<dbReference type="GeneID" id="63767562"/>
<accession>A0A1L9U0L3</accession>
<gene>
    <name evidence="2" type="ORF">ASPSYDRAFT_85206</name>
</gene>